<evidence type="ECO:0000313" key="4">
    <source>
        <dbReference type="Proteomes" id="UP000029278"/>
    </source>
</evidence>
<evidence type="ECO:0000313" key="5">
    <source>
        <dbReference type="Proteomes" id="UP000442469"/>
    </source>
</evidence>
<keyword evidence="2" id="KW-0808">Transferase</keyword>
<dbReference type="AlphaFoldDB" id="A0A090ZJB7"/>
<gene>
    <name evidence="2" type="ORF">DJ90_6430</name>
    <name evidence="3" type="ORF">GNQ08_13210</name>
</gene>
<accession>A0A090ZJB7</accession>
<dbReference type="GO" id="GO:0008999">
    <property type="term" value="F:protein-N-terminal-alanine acetyltransferase activity"/>
    <property type="evidence" value="ECO:0007669"/>
    <property type="project" value="TreeGrafter"/>
</dbReference>
<dbReference type="SUPFAM" id="SSF55729">
    <property type="entry name" value="Acyl-CoA N-acyltransferases (Nat)"/>
    <property type="match status" value="1"/>
</dbReference>
<keyword evidence="4" id="KW-1185">Reference proteome</keyword>
<dbReference type="InterPro" id="IPR051531">
    <property type="entry name" value="N-acetyltransferase"/>
</dbReference>
<dbReference type="EMBL" id="WNZZ01000008">
    <property type="protein sequence ID" value="MUG23358.1"/>
    <property type="molecule type" value="Genomic_DNA"/>
</dbReference>
<name>A0A090ZJB7_PAEMA</name>
<feature type="domain" description="N-acetyltransferase" evidence="1">
    <location>
        <begin position="22"/>
        <end position="188"/>
    </location>
</feature>
<dbReference type="PROSITE" id="PS51186">
    <property type="entry name" value="GNAT"/>
    <property type="match status" value="1"/>
</dbReference>
<dbReference type="Pfam" id="PF13302">
    <property type="entry name" value="Acetyltransf_3"/>
    <property type="match status" value="1"/>
</dbReference>
<proteinExistence type="predicted"/>
<dbReference type="OrthoDB" id="9785602at2"/>
<dbReference type="InterPro" id="IPR000182">
    <property type="entry name" value="GNAT_dom"/>
</dbReference>
<evidence type="ECO:0000259" key="1">
    <source>
        <dbReference type="PROSITE" id="PS51186"/>
    </source>
</evidence>
<dbReference type="Proteomes" id="UP000442469">
    <property type="component" value="Unassembled WGS sequence"/>
</dbReference>
<evidence type="ECO:0000313" key="2">
    <source>
        <dbReference type="EMBL" id="KFN11434.1"/>
    </source>
</evidence>
<dbReference type="GO" id="GO:0005737">
    <property type="term" value="C:cytoplasm"/>
    <property type="evidence" value="ECO:0007669"/>
    <property type="project" value="TreeGrafter"/>
</dbReference>
<evidence type="ECO:0000313" key="3">
    <source>
        <dbReference type="EMBL" id="MUG23358.1"/>
    </source>
</evidence>
<comment type="caution">
    <text evidence="2">The sequence shown here is derived from an EMBL/GenBank/DDBJ whole genome shotgun (WGS) entry which is preliminary data.</text>
</comment>
<dbReference type="InterPro" id="IPR016181">
    <property type="entry name" value="Acyl_CoA_acyltransferase"/>
</dbReference>
<sequence length="205" mass="24542">MQCYRKGAVAVKLFPQLETERFILRKLTAEDAGDLFQYFSNDEVTKYYDLDRFDSLRQAEELIQNWNIRYLERRGFRWAITVKSEGDRVIGTCGFHNWSQEHYKAEIGYELDPEYWRQGVMSEVLQEILRFGFEDLGLNRIEAFIDPDNIRSRYLLEKIGFHEEGYLKECFFEKNQFVDAVLFALLNKQYLARLEQFHGKLFKTP</sequence>
<protein>
    <submittedName>
        <fullName evidence="2">Acetyltransferase family protein</fullName>
    </submittedName>
    <submittedName>
        <fullName evidence="3">GNAT family N-acetyltransferase</fullName>
    </submittedName>
</protein>
<dbReference type="PANTHER" id="PTHR43792">
    <property type="entry name" value="GNAT FAMILY, PUTATIVE (AFU_ORTHOLOGUE AFUA_3G00765)-RELATED-RELATED"/>
    <property type="match status" value="1"/>
</dbReference>
<reference evidence="3 5" key="2">
    <citation type="submission" date="2019-11" db="EMBL/GenBank/DDBJ databases">
        <title>Draft genome sequences of five Paenibacillus species of dairy origin.</title>
        <authorList>
            <person name="Olajide A.M."/>
            <person name="Chen S."/>
            <person name="Lapointe G."/>
        </authorList>
    </citation>
    <scope>NUCLEOTIDE SEQUENCE [LARGE SCALE GENOMIC DNA]</scope>
    <source>
        <strain evidence="3 5">3CT49</strain>
    </source>
</reference>
<dbReference type="Gene3D" id="3.40.630.30">
    <property type="match status" value="1"/>
</dbReference>
<dbReference type="CDD" id="cd04301">
    <property type="entry name" value="NAT_SF"/>
    <property type="match status" value="1"/>
</dbReference>
<organism evidence="2 4">
    <name type="scientific">Paenibacillus macerans</name>
    <name type="common">Bacillus macerans</name>
    <dbReference type="NCBI Taxonomy" id="44252"/>
    <lineage>
        <taxon>Bacteria</taxon>
        <taxon>Bacillati</taxon>
        <taxon>Bacillota</taxon>
        <taxon>Bacilli</taxon>
        <taxon>Bacillales</taxon>
        <taxon>Paenibacillaceae</taxon>
        <taxon>Paenibacillus</taxon>
    </lineage>
</organism>
<dbReference type="HOGENOM" id="CLU_013985_3_6_9"/>
<dbReference type="EMBL" id="JMQA01000009">
    <property type="protein sequence ID" value="KFN11434.1"/>
    <property type="molecule type" value="Genomic_DNA"/>
</dbReference>
<dbReference type="Proteomes" id="UP000029278">
    <property type="component" value="Unassembled WGS sequence"/>
</dbReference>
<dbReference type="PATRIC" id="fig|44252.3.peg.640"/>
<dbReference type="STRING" id="44252.DJ90_6430"/>
<reference evidence="2 4" key="1">
    <citation type="submission" date="2014-04" db="EMBL/GenBank/DDBJ databases">
        <authorList>
            <person name="Bishop-Lilly K.A."/>
            <person name="Broomall S.M."/>
            <person name="Chain P.S."/>
            <person name="Chertkov O."/>
            <person name="Coyne S.R."/>
            <person name="Daligault H.E."/>
            <person name="Davenport K.W."/>
            <person name="Erkkila T."/>
            <person name="Frey K.G."/>
            <person name="Gibbons H.S."/>
            <person name="Gu W."/>
            <person name="Jaissle J."/>
            <person name="Johnson S.L."/>
            <person name="Koroleva G.I."/>
            <person name="Ladner J.T."/>
            <person name="Lo C.-C."/>
            <person name="Minogue T.D."/>
            <person name="Munk C."/>
            <person name="Palacios G.F."/>
            <person name="Redden C.L."/>
            <person name="Rosenzweig C.N."/>
            <person name="Scholz M.B."/>
            <person name="Teshima H."/>
            <person name="Xu Y."/>
        </authorList>
    </citation>
    <scope>NUCLEOTIDE SEQUENCE [LARGE SCALE GENOMIC DNA]</scope>
    <source>
        <strain evidence="2 4">8244</strain>
    </source>
</reference>
<dbReference type="PANTHER" id="PTHR43792:SF9">
    <property type="entry name" value="RIBOSOMAL-PROTEIN-ALANINE ACETYLTRANSFERASE"/>
    <property type="match status" value="1"/>
</dbReference>